<evidence type="ECO:0000256" key="4">
    <source>
        <dbReference type="ARBA" id="ARBA00023186"/>
    </source>
</evidence>
<comment type="caution">
    <text evidence="5">The sequence shown here is derived from an EMBL/GenBank/DDBJ whole genome shotgun (WGS) entry which is preliminary data.</text>
</comment>
<comment type="similarity">
    <text evidence="1">Belongs to the heat shock protein 90 family.</text>
</comment>
<gene>
    <name evidence="5" type="ORF">FNL39_10124</name>
</gene>
<keyword evidence="6" id="KW-1185">Reference proteome</keyword>
<dbReference type="PANTHER" id="PTHR11528">
    <property type="entry name" value="HEAT SHOCK PROTEIN 90 FAMILY MEMBER"/>
    <property type="match status" value="1"/>
</dbReference>
<dbReference type="Pfam" id="PF13589">
    <property type="entry name" value="HATPase_c_3"/>
    <property type="match status" value="1"/>
</dbReference>
<organism evidence="5 6">
    <name type="scientific">Nocardia caishijiensis</name>
    <dbReference type="NCBI Taxonomy" id="184756"/>
    <lineage>
        <taxon>Bacteria</taxon>
        <taxon>Bacillati</taxon>
        <taxon>Actinomycetota</taxon>
        <taxon>Actinomycetes</taxon>
        <taxon>Mycobacteriales</taxon>
        <taxon>Nocardiaceae</taxon>
        <taxon>Nocardia</taxon>
    </lineage>
</organism>
<keyword evidence="2" id="KW-0547">Nucleotide-binding</keyword>
<sequence>MERTFQVDLRGIVDLLSHHLYSSPQVFLREVLQNGVDAIAARRGLHPHWAGRIEIETIEHTGDGTLRIHDNGIGLTEDEVHTFLATIGNSSKRDELGFTRQEFLGQFGIGLLSCFLVSDHVRVLTRSARGGPTLEWLGRSSGQYSVTRAAIERPEPGTTVVLSPRPDHNRWFEYATVLELARKFGGLLPVPVSVAGTPVTVGTLPWQVPYRTAAERTSAMHAYAEQTFGFRPLDCLDLSVAEAGLTGVAFILPVPANPAVRGGHRVYLRRMLLGDEVADLLPEWAFFARCVVDTTELRPTASRESLYADDLLVATRRALGSRIRDWLVTLSVTDPSTLHAFLAVHHLGVKALALHDDAMLRLVFDWWPMETGWGPMTLAEFCRRSPVVRYTTTADEFRELAAVAAAQGIGLINGGYTYDVAIMDRLTTLDPTLVVRSLDPTELATRFDAAPGNDPRVAYILGHARTTLAPLDCVPVAKSFDPAQLPALFLADRDVYRSRERSETKARTDGLWADVLAAVETADQPDGTHQLVLNLRNPIVVTMLDLTDPHLIGLAIESLFAQALLQGRHPLGATESALMNRSFSGLLQWAMRGKDAAR</sequence>
<dbReference type="InterPro" id="IPR036890">
    <property type="entry name" value="HATPase_C_sf"/>
</dbReference>
<dbReference type="InterPro" id="IPR020575">
    <property type="entry name" value="Hsp90_N"/>
</dbReference>
<evidence type="ECO:0000256" key="3">
    <source>
        <dbReference type="ARBA" id="ARBA00022840"/>
    </source>
</evidence>
<protein>
    <submittedName>
        <fullName evidence="5">Molecular chaperone HtpG</fullName>
    </submittedName>
</protein>
<dbReference type="PRINTS" id="PR00775">
    <property type="entry name" value="HEATSHOCK90"/>
</dbReference>
<dbReference type="SUPFAM" id="SSF54211">
    <property type="entry name" value="Ribosomal protein S5 domain 2-like"/>
    <property type="match status" value="1"/>
</dbReference>
<dbReference type="Pfam" id="PF00183">
    <property type="entry name" value="HSP90"/>
    <property type="match status" value="1"/>
</dbReference>
<dbReference type="NCBIfam" id="NF010683">
    <property type="entry name" value="PRK14083.1"/>
    <property type="match status" value="1"/>
</dbReference>
<dbReference type="PIRSF" id="PIRSF002583">
    <property type="entry name" value="Hsp90"/>
    <property type="match status" value="1"/>
</dbReference>
<dbReference type="Gene3D" id="3.30.565.10">
    <property type="entry name" value="Histidine kinase-like ATPase, C-terminal domain"/>
    <property type="match status" value="1"/>
</dbReference>
<dbReference type="EMBL" id="VMSD01000001">
    <property type="protein sequence ID" value="KAF0848599.1"/>
    <property type="molecule type" value="Genomic_DNA"/>
</dbReference>
<dbReference type="InterPro" id="IPR001404">
    <property type="entry name" value="Hsp90_fam"/>
</dbReference>
<dbReference type="RefSeq" id="WP_067980378.1">
    <property type="nucleotide sequence ID" value="NZ_VMSD01000001.1"/>
</dbReference>
<dbReference type="Gene3D" id="3.30.230.80">
    <property type="match status" value="1"/>
</dbReference>
<reference evidence="5 6" key="1">
    <citation type="submission" date="2019-07" db="EMBL/GenBank/DDBJ databases">
        <title>Genomic Encyclopedia of Type Strains, Phase IV (KMG-IV): sequencing the most valuable type-strain genomes for metagenomic binning, comparative biology and taxonomic classification.</title>
        <authorList>
            <person name="Goeker M."/>
        </authorList>
    </citation>
    <scope>NUCLEOTIDE SEQUENCE [LARGE SCALE GENOMIC DNA]</scope>
    <source>
        <strain evidence="5 6">DSM 44831</strain>
    </source>
</reference>
<evidence type="ECO:0000313" key="6">
    <source>
        <dbReference type="Proteomes" id="UP000798951"/>
    </source>
</evidence>
<dbReference type="SUPFAM" id="SSF55874">
    <property type="entry name" value="ATPase domain of HSP90 chaperone/DNA topoisomerase II/histidine kinase"/>
    <property type="match status" value="1"/>
</dbReference>
<proteinExistence type="inferred from homology"/>
<dbReference type="Proteomes" id="UP000798951">
    <property type="component" value="Unassembled WGS sequence"/>
</dbReference>
<keyword evidence="4" id="KW-0143">Chaperone</keyword>
<name>A0ABQ6YSV8_9NOCA</name>
<evidence type="ECO:0000313" key="5">
    <source>
        <dbReference type="EMBL" id="KAF0848599.1"/>
    </source>
</evidence>
<evidence type="ECO:0000256" key="1">
    <source>
        <dbReference type="ARBA" id="ARBA00008239"/>
    </source>
</evidence>
<evidence type="ECO:0000256" key="2">
    <source>
        <dbReference type="ARBA" id="ARBA00022741"/>
    </source>
</evidence>
<keyword evidence="3" id="KW-0067">ATP-binding</keyword>
<accession>A0ABQ6YSV8</accession>
<dbReference type="InterPro" id="IPR020568">
    <property type="entry name" value="Ribosomal_Su5_D2-typ_SF"/>
</dbReference>